<evidence type="ECO:0000313" key="3">
    <source>
        <dbReference type="Proteomes" id="UP000650511"/>
    </source>
</evidence>
<name>A0A8J3A8G2_9ACTN</name>
<dbReference type="InterPro" id="IPR001119">
    <property type="entry name" value="SLH_dom"/>
</dbReference>
<feature type="domain" description="SLH" evidence="1">
    <location>
        <begin position="27"/>
        <end position="94"/>
    </location>
</feature>
<keyword evidence="3" id="KW-1185">Reference proteome</keyword>
<dbReference type="PROSITE" id="PS51272">
    <property type="entry name" value="SLH"/>
    <property type="match status" value="1"/>
</dbReference>
<organism evidence="2 3">
    <name type="scientific">Egicoccus halophilus</name>
    <dbReference type="NCBI Taxonomy" id="1670830"/>
    <lineage>
        <taxon>Bacteria</taxon>
        <taxon>Bacillati</taxon>
        <taxon>Actinomycetota</taxon>
        <taxon>Nitriliruptoria</taxon>
        <taxon>Egicoccales</taxon>
        <taxon>Egicoccaceae</taxon>
        <taxon>Egicoccus</taxon>
    </lineage>
</organism>
<gene>
    <name evidence="2" type="ORF">GCM10011354_19730</name>
</gene>
<proteinExistence type="predicted"/>
<dbReference type="EMBL" id="BMHA01000006">
    <property type="protein sequence ID" value="GGI06566.1"/>
    <property type="molecule type" value="Genomic_DNA"/>
</dbReference>
<reference evidence="2" key="1">
    <citation type="journal article" date="2014" name="Int. J. Syst. Evol. Microbiol.">
        <title>Complete genome sequence of Corynebacterium casei LMG S-19264T (=DSM 44701T), isolated from a smear-ripened cheese.</title>
        <authorList>
            <consortium name="US DOE Joint Genome Institute (JGI-PGF)"/>
            <person name="Walter F."/>
            <person name="Albersmeier A."/>
            <person name="Kalinowski J."/>
            <person name="Ruckert C."/>
        </authorList>
    </citation>
    <scope>NUCLEOTIDE SEQUENCE</scope>
    <source>
        <strain evidence="2">CGMCC 1.14988</strain>
    </source>
</reference>
<accession>A0A8J3A8G2</accession>
<dbReference type="AlphaFoldDB" id="A0A8J3A8G2"/>
<evidence type="ECO:0000259" key="1">
    <source>
        <dbReference type="PROSITE" id="PS51272"/>
    </source>
</evidence>
<evidence type="ECO:0000313" key="2">
    <source>
        <dbReference type="EMBL" id="GGI06566.1"/>
    </source>
</evidence>
<sequence>MLGTGLASADGHTFDRGIDAACTGTAQQPGTFTDTGGAVHEPAIECLARWEIAQGYVVDDGQRAYAPGNPVNRAAMASFVARAMQTGPYALPTDPEPAFDDVAGTHADNVDALARSGSYRAAPTAPTARANR</sequence>
<dbReference type="Proteomes" id="UP000650511">
    <property type="component" value="Unassembled WGS sequence"/>
</dbReference>
<protein>
    <recommendedName>
        <fullName evidence="1">SLH domain-containing protein</fullName>
    </recommendedName>
</protein>
<comment type="caution">
    <text evidence="2">The sequence shown here is derived from an EMBL/GenBank/DDBJ whole genome shotgun (WGS) entry which is preliminary data.</text>
</comment>
<reference evidence="2" key="2">
    <citation type="submission" date="2020-09" db="EMBL/GenBank/DDBJ databases">
        <authorList>
            <person name="Sun Q."/>
            <person name="Zhou Y."/>
        </authorList>
    </citation>
    <scope>NUCLEOTIDE SEQUENCE</scope>
    <source>
        <strain evidence="2">CGMCC 1.14988</strain>
    </source>
</reference>